<dbReference type="InterPro" id="IPR001647">
    <property type="entry name" value="HTH_TetR"/>
</dbReference>
<dbReference type="AlphaFoldDB" id="A0A1M7H530"/>
<evidence type="ECO:0000256" key="1">
    <source>
        <dbReference type="ARBA" id="ARBA00023015"/>
    </source>
</evidence>
<dbReference type="PRINTS" id="PR00455">
    <property type="entry name" value="HTHTETR"/>
</dbReference>
<dbReference type="GO" id="GO:0000976">
    <property type="term" value="F:transcription cis-regulatory region binding"/>
    <property type="evidence" value="ECO:0007669"/>
    <property type="project" value="TreeGrafter"/>
</dbReference>
<evidence type="ECO:0000313" key="7">
    <source>
        <dbReference type="Proteomes" id="UP000184440"/>
    </source>
</evidence>
<dbReference type="PANTHER" id="PTHR30055">
    <property type="entry name" value="HTH-TYPE TRANSCRIPTIONAL REGULATOR RUTR"/>
    <property type="match status" value="1"/>
</dbReference>
<dbReference type="EMBL" id="FRCS01000001">
    <property type="protein sequence ID" value="SHM23641.1"/>
    <property type="molecule type" value="Genomic_DNA"/>
</dbReference>
<feature type="domain" description="HTH tetR-type" evidence="5">
    <location>
        <begin position="14"/>
        <end position="74"/>
    </location>
</feature>
<dbReference type="RefSeq" id="WP_073250186.1">
    <property type="nucleotide sequence ID" value="NZ_FRCS01000001.1"/>
</dbReference>
<dbReference type="Pfam" id="PF14246">
    <property type="entry name" value="TetR_C_7"/>
    <property type="match status" value="1"/>
</dbReference>
<keyword evidence="2 4" id="KW-0238">DNA-binding</keyword>
<keyword evidence="1" id="KW-0805">Transcription regulation</keyword>
<reference evidence="6 7" key="1">
    <citation type="submission" date="2016-11" db="EMBL/GenBank/DDBJ databases">
        <authorList>
            <person name="Jaros S."/>
            <person name="Januszkiewicz K."/>
            <person name="Wedrychowicz H."/>
        </authorList>
    </citation>
    <scope>NUCLEOTIDE SEQUENCE [LARGE SCALE GENOMIC DNA]</scope>
    <source>
        <strain evidence="6 7">DSM 46144</strain>
    </source>
</reference>
<evidence type="ECO:0000313" key="6">
    <source>
        <dbReference type="EMBL" id="SHM23641.1"/>
    </source>
</evidence>
<dbReference type="Proteomes" id="UP000184440">
    <property type="component" value="Unassembled WGS sequence"/>
</dbReference>
<dbReference type="InterPro" id="IPR009057">
    <property type="entry name" value="Homeodomain-like_sf"/>
</dbReference>
<proteinExistence type="predicted"/>
<dbReference type="PROSITE" id="PS01081">
    <property type="entry name" value="HTH_TETR_1"/>
    <property type="match status" value="1"/>
</dbReference>
<dbReference type="OrthoDB" id="7186128at2"/>
<protein>
    <submittedName>
        <fullName evidence="6">Transcriptional regulator, TetR family</fullName>
    </submittedName>
</protein>
<accession>A0A1M7H530</accession>
<name>A0A1M7H530_9ACTN</name>
<evidence type="ECO:0000256" key="2">
    <source>
        <dbReference type="ARBA" id="ARBA00023125"/>
    </source>
</evidence>
<dbReference type="InterPro" id="IPR023772">
    <property type="entry name" value="DNA-bd_HTH_TetR-type_CS"/>
</dbReference>
<keyword evidence="3" id="KW-0804">Transcription</keyword>
<dbReference type="PROSITE" id="PS50977">
    <property type="entry name" value="HTH_TETR_2"/>
    <property type="match status" value="1"/>
</dbReference>
<feature type="DNA-binding region" description="H-T-H motif" evidence="4">
    <location>
        <begin position="37"/>
        <end position="56"/>
    </location>
</feature>
<organism evidence="6 7">
    <name type="scientific">Cryptosporangium aurantiacum</name>
    <dbReference type="NCBI Taxonomy" id="134849"/>
    <lineage>
        <taxon>Bacteria</taxon>
        <taxon>Bacillati</taxon>
        <taxon>Actinomycetota</taxon>
        <taxon>Actinomycetes</taxon>
        <taxon>Cryptosporangiales</taxon>
        <taxon>Cryptosporangiaceae</taxon>
        <taxon>Cryptosporangium</taxon>
    </lineage>
</organism>
<dbReference type="SUPFAM" id="SSF46689">
    <property type="entry name" value="Homeodomain-like"/>
    <property type="match status" value="1"/>
</dbReference>
<sequence length="215" mass="23000">MSSPSAVPLGRLQPQKRDAITRAARRVFGRDGYARASIDAIATEAGVSTRTIYKHFSGKEQLFASVLEASATQVADTLVESAAAVPYAETADQVLTELAGVAHALVRQAIDHPEHFAMVRQIVAESTHFPAPVLAAWQEAGPLRVEAEVAGRLRRLADRGLLVVPDLERATLHFMALATAEASPRGLRPVGHLSAEETQIAVTEGVRAFLNGYSS</sequence>
<dbReference type="STRING" id="134849.SAMN05443668_10174"/>
<evidence type="ECO:0000259" key="5">
    <source>
        <dbReference type="PROSITE" id="PS50977"/>
    </source>
</evidence>
<evidence type="ECO:0000256" key="3">
    <source>
        <dbReference type="ARBA" id="ARBA00023163"/>
    </source>
</evidence>
<dbReference type="GO" id="GO:0045892">
    <property type="term" value="P:negative regulation of DNA-templated transcription"/>
    <property type="evidence" value="ECO:0007669"/>
    <property type="project" value="UniProtKB-ARBA"/>
</dbReference>
<evidence type="ECO:0000256" key="4">
    <source>
        <dbReference type="PROSITE-ProRule" id="PRU00335"/>
    </source>
</evidence>
<dbReference type="InterPro" id="IPR039536">
    <property type="entry name" value="TetR_C_Proteobacteria"/>
</dbReference>
<dbReference type="FunFam" id="1.10.10.60:FF:000141">
    <property type="entry name" value="TetR family transcriptional regulator"/>
    <property type="match status" value="1"/>
</dbReference>
<dbReference type="InterPro" id="IPR050109">
    <property type="entry name" value="HTH-type_TetR-like_transc_reg"/>
</dbReference>
<keyword evidence="7" id="KW-1185">Reference proteome</keyword>
<dbReference type="PANTHER" id="PTHR30055:SF146">
    <property type="entry name" value="HTH-TYPE TRANSCRIPTIONAL DUAL REGULATOR CECR"/>
    <property type="match status" value="1"/>
</dbReference>
<dbReference type="GO" id="GO:0003700">
    <property type="term" value="F:DNA-binding transcription factor activity"/>
    <property type="evidence" value="ECO:0007669"/>
    <property type="project" value="TreeGrafter"/>
</dbReference>
<dbReference type="Gene3D" id="1.10.357.10">
    <property type="entry name" value="Tetracycline Repressor, domain 2"/>
    <property type="match status" value="1"/>
</dbReference>
<gene>
    <name evidence="6" type="ORF">SAMN05443668_10174</name>
</gene>
<dbReference type="Pfam" id="PF00440">
    <property type="entry name" value="TetR_N"/>
    <property type="match status" value="1"/>
</dbReference>